<dbReference type="Gene3D" id="3.90.79.10">
    <property type="entry name" value="Nucleoside Triphosphate Pyrophosphohydrolase"/>
    <property type="match status" value="1"/>
</dbReference>
<evidence type="ECO:0000313" key="6">
    <source>
        <dbReference type="Proteomes" id="UP001500936"/>
    </source>
</evidence>
<evidence type="ECO:0000256" key="3">
    <source>
        <dbReference type="RuleBase" id="RU003476"/>
    </source>
</evidence>
<evidence type="ECO:0000256" key="1">
    <source>
        <dbReference type="ARBA" id="ARBA00001946"/>
    </source>
</evidence>
<evidence type="ECO:0000313" key="5">
    <source>
        <dbReference type="EMBL" id="GAA4420441.1"/>
    </source>
</evidence>
<dbReference type="SUPFAM" id="SSF55811">
    <property type="entry name" value="Nudix"/>
    <property type="match status" value="1"/>
</dbReference>
<dbReference type="Proteomes" id="UP001500936">
    <property type="component" value="Unassembled WGS sequence"/>
</dbReference>
<organism evidence="5 6">
    <name type="scientific">Nibrella viscosa</name>
    <dbReference type="NCBI Taxonomy" id="1084524"/>
    <lineage>
        <taxon>Bacteria</taxon>
        <taxon>Pseudomonadati</taxon>
        <taxon>Bacteroidota</taxon>
        <taxon>Cytophagia</taxon>
        <taxon>Cytophagales</taxon>
        <taxon>Spirosomataceae</taxon>
        <taxon>Nibrella</taxon>
    </lineage>
</organism>
<dbReference type="PANTHER" id="PTHR43046">
    <property type="entry name" value="GDP-MANNOSE MANNOSYL HYDROLASE"/>
    <property type="match status" value="1"/>
</dbReference>
<dbReference type="EMBL" id="BAABHB010000021">
    <property type="protein sequence ID" value="GAA4420441.1"/>
    <property type="molecule type" value="Genomic_DNA"/>
</dbReference>
<dbReference type="PANTHER" id="PTHR43046:SF14">
    <property type="entry name" value="MUTT_NUDIX FAMILY PROTEIN"/>
    <property type="match status" value="1"/>
</dbReference>
<dbReference type="PRINTS" id="PR00502">
    <property type="entry name" value="NUDIXFAMILY"/>
</dbReference>
<proteinExistence type="inferred from homology"/>
<keyword evidence="2 3" id="KW-0378">Hydrolase</keyword>
<feature type="domain" description="Nudix hydrolase" evidence="4">
    <location>
        <begin position="4"/>
        <end position="135"/>
    </location>
</feature>
<comment type="caution">
    <text evidence="5">The sequence shown here is derived from an EMBL/GenBank/DDBJ whole genome shotgun (WGS) entry which is preliminary data.</text>
</comment>
<gene>
    <name evidence="5" type="ORF">GCM10023187_55700</name>
</gene>
<dbReference type="PROSITE" id="PS00893">
    <property type="entry name" value="NUDIX_BOX"/>
    <property type="match status" value="1"/>
</dbReference>
<dbReference type="InterPro" id="IPR015797">
    <property type="entry name" value="NUDIX_hydrolase-like_dom_sf"/>
</dbReference>
<name>A0ABP8L2N0_9BACT</name>
<comment type="similarity">
    <text evidence="3">Belongs to the Nudix hydrolase family.</text>
</comment>
<comment type="cofactor">
    <cofactor evidence="1">
        <name>Mg(2+)</name>
        <dbReference type="ChEBI" id="CHEBI:18420"/>
    </cofactor>
</comment>
<accession>A0ABP8L2N0</accession>
<dbReference type="InterPro" id="IPR000086">
    <property type="entry name" value="NUDIX_hydrolase_dom"/>
</dbReference>
<dbReference type="InterPro" id="IPR020084">
    <property type="entry name" value="NUDIX_hydrolase_CS"/>
</dbReference>
<evidence type="ECO:0000256" key="2">
    <source>
        <dbReference type="ARBA" id="ARBA00022801"/>
    </source>
</evidence>
<evidence type="ECO:0000259" key="4">
    <source>
        <dbReference type="PROSITE" id="PS51462"/>
    </source>
</evidence>
<protein>
    <submittedName>
        <fullName evidence="5">NUDIX domain-containing protein</fullName>
    </submittedName>
</protein>
<sequence length="151" mass="17130">MLIYKMKVRPALLIQRDNQILVMQYRYGEEDVYALPGGNPDRGETLDIALIRELQEELGIDVEVGPLAFAGEVMLPQAKEDVLHMVFTGEITDGEPVLNPEHTTALAVVWKPVSELDSLNMYPNVGRQIQRWLNTRNSLEYIGKISQQFFG</sequence>
<reference evidence="6" key="1">
    <citation type="journal article" date="2019" name="Int. J. Syst. Evol. Microbiol.">
        <title>The Global Catalogue of Microorganisms (GCM) 10K type strain sequencing project: providing services to taxonomists for standard genome sequencing and annotation.</title>
        <authorList>
            <consortium name="The Broad Institute Genomics Platform"/>
            <consortium name="The Broad Institute Genome Sequencing Center for Infectious Disease"/>
            <person name="Wu L."/>
            <person name="Ma J."/>
        </authorList>
    </citation>
    <scope>NUCLEOTIDE SEQUENCE [LARGE SCALE GENOMIC DNA]</scope>
    <source>
        <strain evidence="6">JCM 17925</strain>
    </source>
</reference>
<dbReference type="PROSITE" id="PS51462">
    <property type="entry name" value="NUDIX"/>
    <property type="match status" value="1"/>
</dbReference>
<keyword evidence="6" id="KW-1185">Reference proteome</keyword>
<dbReference type="Pfam" id="PF00293">
    <property type="entry name" value="NUDIX"/>
    <property type="match status" value="1"/>
</dbReference>
<dbReference type="InterPro" id="IPR020476">
    <property type="entry name" value="Nudix_hydrolase"/>
</dbReference>